<gene>
    <name evidence="2" type="ORF">N4R40_02455</name>
</gene>
<keyword evidence="3" id="KW-1185">Reference proteome</keyword>
<reference evidence="2 3" key="1">
    <citation type="journal article" date="2024" name="Int. J. Syst. Evol. Microbiol.">
        <title>Microbacterium memoriense sp. nov., a member of the Actinomycetota from marine beach sediment of the north coast of Portugal.</title>
        <authorList>
            <person name="Santos J.D.N.D."/>
            <person name="Klimek D."/>
            <person name="Calusinska M."/>
            <person name="Lobo-da-Cunha A."/>
            <person name="Catita J."/>
            <person name="Goncalves H."/>
            <person name="Gonzalez I."/>
            <person name="Lage O.M."/>
        </authorList>
    </citation>
    <scope>NUCLEOTIDE SEQUENCE [LARGE SCALE GENOMIC DNA]</scope>
    <source>
        <strain evidence="2 3">PMIC_1C1B</strain>
    </source>
</reference>
<proteinExistence type="predicted"/>
<dbReference type="Proteomes" id="UP001300496">
    <property type="component" value="Unassembled WGS sequence"/>
</dbReference>
<sequence length="209" mass="21427">MTLPRLASLVVIVVAGAVLSACATVADAGSPGSDRTAALGALAPALPEGEVIGQGTVMDRAGSAELCLGGVAESYPPQCSGVPLENWSWDAVDGEENSGDVTWGAYAVQGTYDGSAITVTQPPVLLALYDPMQSEDPTGGRPGRGSEADLVAIQDTLPDRLGADYLVSGPRDGRLWISVVWDDGTWQDAADAEFGEDVVVVTSALRPIG</sequence>
<evidence type="ECO:0000256" key="1">
    <source>
        <dbReference type="SAM" id="SignalP"/>
    </source>
</evidence>
<comment type="caution">
    <text evidence="2">The sequence shown here is derived from an EMBL/GenBank/DDBJ whole genome shotgun (WGS) entry which is preliminary data.</text>
</comment>
<evidence type="ECO:0000313" key="3">
    <source>
        <dbReference type="Proteomes" id="UP001300496"/>
    </source>
</evidence>
<dbReference type="RefSeq" id="WP_261605780.1">
    <property type="nucleotide sequence ID" value="NZ_JAODOR010000003.1"/>
</dbReference>
<feature type="chain" id="PRO_5047056855" description="DUF3558 domain-containing protein" evidence="1">
    <location>
        <begin position="24"/>
        <end position="209"/>
    </location>
</feature>
<accession>A0ABT2P9H9</accession>
<protein>
    <recommendedName>
        <fullName evidence="4">DUF3558 domain-containing protein</fullName>
    </recommendedName>
</protein>
<evidence type="ECO:0000313" key="2">
    <source>
        <dbReference type="EMBL" id="MCT9001232.1"/>
    </source>
</evidence>
<dbReference type="EMBL" id="JAODOR010000003">
    <property type="protein sequence ID" value="MCT9001232.1"/>
    <property type="molecule type" value="Genomic_DNA"/>
</dbReference>
<feature type="signal peptide" evidence="1">
    <location>
        <begin position="1"/>
        <end position="23"/>
    </location>
</feature>
<keyword evidence="1" id="KW-0732">Signal</keyword>
<organism evidence="2 3">
    <name type="scientific">Microbacterium memoriense</name>
    <dbReference type="NCBI Taxonomy" id="2978350"/>
    <lineage>
        <taxon>Bacteria</taxon>
        <taxon>Bacillati</taxon>
        <taxon>Actinomycetota</taxon>
        <taxon>Actinomycetes</taxon>
        <taxon>Micrococcales</taxon>
        <taxon>Microbacteriaceae</taxon>
        <taxon>Microbacterium</taxon>
    </lineage>
</organism>
<name>A0ABT2P9H9_9MICO</name>
<evidence type="ECO:0008006" key="4">
    <source>
        <dbReference type="Google" id="ProtNLM"/>
    </source>
</evidence>
<dbReference type="PROSITE" id="PS51257">
    <property type="entry name" value="PROKAR_LIPOPROTEIN"/>
    <property type="match status" value="1"/>
</dbReference>